<dbReference type="RefSeq" id="WP_259510149.1">
    <property type="nucleotide sequence ID" value="NZ_JANLCM010000002.1"/>
</dbReference>
<dbReference type="SMART" id="SM00822">
    <property type="entry name" value="PKS_KR"/>
    <property type="match status" value="1"/>
</dbReference>
<accession>A0ABT2GX96</accession>
<dbReference type="SUPFAM" id="SSF51735">
    <property type="entry name" value="NAD(P)-binding Rossmann-fold domains"/>
    <property type="match status" value="1"/>
</dbReference>
<dbReference type="PANTHER" id="PTHR43976">
    <property type="entry name" value="SHORT CHAIN DEHYDROGENASE"/>
    <property type="match status" value="1"/>
</dbReference>
<evidence type="ECO:0000313" key="5">
    <source>
        <dbReference type="EMBL" id="MCS5720197.1"/>
    </source>
</evidence>
<dbReference type="EMBL" id="JANLCM010000002">
    <property type="protein sequence ID" value="MCS5720197.1"/>
    <property type="molecule type" value="Genomic_DNA"/>
</dbReference>
<comment type="similarity">
    <text evidence="1 3">Belongs to the short-chain dehydrogenases/reductases (SDR) family.</text>
</comment>
<organism evidence="5 6">
    <name type="scientific">Herbiconiux aconitum</name>
    <dbReference type="NCBI Taxonomy" id="2970913"/>
    <lineage>
        <taxon>Bacteria</taxon>
        <taxon>Bacillati</taxon>
        <taxon>Actinomycetota</taxon>
        <taxon>Actinomycetes</taxon>
        <taxon>Micrococcales</taxon>
        <taxon>Microbacteriaceae</taxon>
        <taxon>Herbiconiux</taxon>
    </lineage>
</organism>
<feature type="domain" description="Ketoreductase" evidence="4">
    <location>
        <begin position="4"/>
        <end position="180"/>
    </location>
</feature>
<sequence length="238" mass="25130">MSDDVWFVTGSSRGVGRSIVEAALAAGNRVAATDWWTAGLDDLIADHGSRLQLIDLDVTDAEECSIAMGRCVDRFGSVDVVVNNAGYADSAPIEEMALKEFVAQVDVVFYGTVFVTKAAIPYFRSQGSGYFVQVASVGGGATQPGLGAYQSAKFAVDGFFGVLRRELQPFGIRVTVAEPGSMHSDHAGDSGSPPVDPGTMARVLVELADDPEPPPHLLLGSNAIGIVEDRRSMDYAAE</sequence>
<dbReference type="Pfam" id="PF00106">
    <property type="entry name" value="adh_short"/>
    <property type="match status" value="1"/>
</dbReference>
<dbReference type="PANTHER" id="PTHR43976:SF16">
    <property type="entry name" value="SHORT-CHAIN DEHYDROGENASE_REDUCTASE FAMILY PROTEIN"/>
    <property type="match status" value="1"/>
</dbReference>
<reference evidence="5" key="1">
    <citation type="submission" date="2022-08" db="EMBL/GenBank/DDBJ databases">
        <authorList>
            <person name="Deng Y."/>
            <person name="Han X.-F."/>
            <person name="Zhang Y.-Q."/>
        </authorList>
    </citation>
    <scope>NUCLEOTIDE SEQUENCE</scope>
    <source>
        <strain evidence="5">CPCC 205763</strain>
    </source>
</reference>
<dbReference type="PRINTS" id="PR00080">
    <property type="entry name" value="SDRFAMILY"/>
</dbReference>
<proteinExistence type="inferred from homology"/>
<evidence type="ECO:0000256" key="2">
    <source>
        <dbReference type="ARBA" id="ARBA00023002"/>
    </source>
</evidence>
<evidence type="ECO:0000256" key="3">
    <source>
        <dbReference type="RuleBase" id="RU000363"/>
    </source>
</evidence>
<comment type="caution">
    <text evidence="5">The sequence shown here is derived from an EMBL/GenBank/DDBJ whole genome shotgun (WGS) entry which is preliminary data.</text>
</comment>
<gene>
    <name evidence="5" type="ORF">N1027_18855</name>
</gene>
<name>A0ABT2GX96_9MICO</name>
<dbReference type="InterPro" id="IPR002347">
    <property type="entry name" value="SDR_fam"/>
</dbReference>
<protein>
    <submittedName>
        <fullName evidence="5">SDR family NAD(P)-dependent oxidoreductase</fullName>
    </submittedName>
</protein>
<dbReference type="Gene3D" id="3.40.50.720">
    <property type="entry name" value="NAD(P)-binding Rossmann-like Domain"/>
    <property type="match status" value="1"/>
</dbReference>
<dbReference type="PRINTS" id="PR00081">
    <property type="entry name" value="GDHRDH"/>
</dbReference>
<keyword evidence="6" id="KW-1185">Reference proteome</keyword>
<evidence type="ECO:0000256" key="1">
    <source>
        <dbReference type="ARBA" id="ARBA00006484"/>
    </source>
</evidence>
<dbReference type="InterPro" id="IPR057326">
    <property type="entry name" value="KR_dom"/>
</dbReference>
<dbReference type="Proteomes" id="UP001165584">
    <property type="component" value="Unassembled WGS sequence"/>
</dbReference>
<dbReference type="InterPro" id="IPR051911">
    <property type="entry name" value="SDR_oxidoreductase"/>
</dbReference>
<evidence type="ECO:0000259" key="4">
    <source>
        <dbReference type="SMART" id="SM00822"/>
    </source>
</evidence>
<dbReference type="InterPro" id="IPR036291">
    <property type="entry name" value="NAD(P)-bd_dom_sf"/>
</dbReference>
<keyword evidence="2" id="KW-0560">Oxidoreductase</keyword>
<evidence type="ECO:0000313" key="6">
    <source>
        <dbReference type="Proteomes" id="UP001165584"/>
    </source>
</evidence>